<evidence type="ECO:0000256" key="1">
    <source>
        <dbReference type="ARBA" id="ARBA00004141"/>
    </source>
</evidence>
<dbReference type="Pfam" id="PF07690">
    <property type="entry name" value="MFS_1"/>
    <property type="match status" value="1"/>
</dbReference>
<name>A0A078B125_STYLE</name>
<sequence length="533" mass="60251">MSTYYVLDKKPKSKFNVYTADQVFDRVGSLNKFQLIAALMCVISYSFDGYTVYTIALLTLMPDFRCVKNGEESKCTANITCQTTFNNFLKNGENSSIDPTQNGYYINWDSQTSLHNWVEPLNLRCATQYQIGFFGSVFFMGLGIGTLTLAHLGDQYGRIRLLRIGLFLSLVAFGCIIFVQVSFYFTYVFLFFLGFLSPIRLNLSFIYGSEVFKEQHASIMGSLSLCMDSFTMIIASVYFKYISKDWSYLYYFFFSICCIPLIISYFMPESPRYLLQKRLFNDARASFNKIAQINRKQPLSTNDKFWSEIQVDKLDVSNKNNTLSTIAYSDSTRPAKGINQSALSDVLSVKKYQINYGALLLAWCASSYSYYMIGFYLKYVPGDIYQNYIVSAIAEAIACQVAGPLAIKYGSSKTMTASFILGGTFGLLLSFIDEKNSIHIISSLLIAKFGVSTAISLCYVLTTFYFPILHSSKVFSYLCAKGKFFAMLAPLVAEIQGHVPLISMAIACLLSSMSAFLLEKHHEDEDDDYDHEK</sequence>
<dbReference type="InterPro" id="IPR011701">
    <property type="entry name" value="MFS"/>
</dbReference>
<dbReference type="InterPro" id="IPR036259">
    <property type="entry name" value="MFS_trans_sf"/>
</dbReference>
<dbReference type="Proteomes" id="UP000039865">
    <property type="component" value="Unassembled WGS sequence"/>
</dbReference>
<dbReference type="OrthoDB" id="289899at2759"/>
<protein>
    <submittedName>
        <fullName evidence="6">Organic cation</fullName>
    </submittedName>
</protein>
<feature type="transmembrane region" description="Helical" evidence="5">
    <location>
        <begin position="414"/>
        <end position="432"/>
    </location>
</feature>
<feature type="transmembrane region" description="Helical" evidence="5">
    <location>
        <begin position="438"/>
        <end position="462"/>
    </location>
</feature>
<keyword evidence="3 5" id="KW-1133">Transmembrane helix</keyword>
<evidence type="ECO:0000313" key="7">
    <source>
        <dbReference type="Proteomes" id="UP000039865"/>
    </source>
</evidence>
<dbReference type="EMBL" id="CCKQ01016391">
    <property type="protein sequence ID" value="CDW88264.1"/>
    <property type="molecule type" value="Genomic_DNA"/>
</dbReference>
<reference evidence="6 7" key="1">
    <citation type="submission" date="2014-06" db="EMBL/GenBank/DDBJ databases">
        <authorList>
            <person name="Swart Estienne"/>
        </authorList>
    </citation>
    <scope>NUCLEOTIDE SEQUENCE [LARGE SCALE GENOMIC DNA]</scope>
    <source>
        <strain evidence="6 7">130c</strain>
    </source>
</reference>
<organism evidence="6 7">
    <name type="scientific">Stylonychia lemnae</name>
    <name type="common">Ciliate</name>
    <dbReference type="NCBI Taxonomy" id="5949"/>
    <lineage>
        <taxon>Eukaryota</taxon>
        <taxon>Sar</taxon>
        <taxon>Alveolata</taxon>
        <taxon>Ciliophora</taxon>
        <taxon>Intramacronucleata</taxon>
        <taxon>Spirotrichea</taxon>
        <taxon>Stichotrichia</taxon>
        <taxon>Sporadotrichida</taxon>
        <taxon>Oxytrichidae</taxon>
        <taxon>Stylonychinae</taxon>
        <taxon>Stylonychia</taxon>
    </lineage>
</organism>
<dbReference type="InParanoid" id="A0A078B125"/>
<accession>A0A078B125</accession>
<feature type="transmembrane region" description="Helical" evidence="5">
    <location>
        <begin position="129"/>
        <end position="149"/>
    </location>
</feature>
<evidence type="ECO:0000256" key="4">
    <source>
        <dbReference type="ARBA" id="ARBA00023136"/>
    </source>
</evidence>
<evidence type="ECO:0000256" key="2">
    <source>
        <dbReference type="ARBA" id="ARBA00022692"/>
    </source>
</evidence>
<dbReference type="GO" id="GO:0022857">
    <property type="term" value="F:transmembrane transporter activity"/>
    <property type="evidence" value="ECO:0007669"/>
    <property type="project" value="InterPro"/>
</dbReference>
<feature type="transmembrane region" description="Helical" evidence="5">
    <location>
        <begin position="35"/>
        <end position="61"/>
    </location>
</feature>
<gene>
    <name evidence="6" type="primary">Contig7179.g7685</name>
    <name evidence="6" type="ORF">STYLEM_17382</name>
</gene>
<feature type="transmembrane region" description="Helical" evidence="5">
    <location>
        <begin position="385"/>
        <end position="407"/>
    </location>
</feature>
<dbReference type="PANTHER" id="PTHR24064">
    <property type="entry name" value="SOLUTE CARRIER FAMILY 22 MEMBER"/>
    <property type="match status" value="1"/>
</dbReference>
<dbReference type="SUPFAM" id="SSF103473">
    <property type="entry name" value="MFS general substrate transporter"/>
    <property type="match status" value="1"/>
</dbReference>
<keyword evidence="2 5" id="KW-0812">Transmembrane</keyword>
<feature type="transmembrane region" description="Helical" evidence="5">
    <location>
        <begin position="354"/>
        <end position="373"/>
    </location>
</feature>
<dbReference type="Gene3D" id="1.20.1250.20">
    <property type="entry name" value="MFS general substrate transporter like domains"/>
    <property type="match status" value="1"/>
</dbReference>
<dbReference type="AlphaFoldDB" id="A0A078B125"/>
<evidence type="ECO:0000256" key="5">
    <source>
        <dbReference type="SAM" id="Phobius"/>
    </source>
</evidence>
<keyword evidence="7" id="KW-1185">Reference proteome</keyword>
<evidence type="ECO:0000313" key="6">
    <source>
        <dbReference type="EMBL" id="CDW88264.1"/>
    </source>
</evidence>
<feature type="transmembrane region" description="Helical" evidence="5">
    <location>
        <begin position="499"/>
        <end position="518"/>
    </location>
</feature>
<evidence type="ECO:0000256" key="3">
    <source>
        <dbReference type="ARBA" id="ARBA00022989"/>
    </source>
</evidence>
<feature type="transmembrane region" description="Helical" evidence="5">
    <location>
        <begin position="248"/>
        <end position="268"/>
    </location>
</feature>
<keyword evidence="4 5" id="KW-0472">Membrane</keyword>
<feature type="transmembrane region" description="Helical" evidence="5">
    <location>
        <begin position="219"/>
        <end position="242"/>
    </location>
</feature>
<feature type="transmembrane region" description="Helical" evidence="5">
    <location>
        <begin position="161"/>
        <end position="181"/>
    </location>
</feature>
<comment type="subcellular location">
    <subcellularLocation>
        <location evidence="1">Membrane</location>
        <topology evidence="1">Multi-pass membrane protein</topology>
    </subcellularLocation>
</comment>
<proteinExistence type="predicted"/>
<dbReference type="GO" id="GO:0016020">
    <property type="term" value="C:membrane"/>
    <property type="evidence" value="ECO:0007669"/>
    <property type="project" value="UniProtKB-SubCell"/>
</dbReference>